<evidence type="ECO:0000313" key="3">
    <source>
        <dbReference type="Proteomes" id="UP000799770"/>
    </source>
</evidence>
<keyword evidence="3" id="KW-1185">Reference proteome</keyword>
<feature type="transmembrane region" description="Helical" evidence="1">
    <location>
        <begin position="509"/>
        <end position="532"/>
    </location>
</feature>
<evidence type="ECO:0000313" key="2">
    <source>
        <dbReference type="EMBL" id="KAF2106106.1"/>
    </source>
</evidence>
<sequence>MTFLVGILLALGQHLLYKSLHHTAEDDEGKKVRVVLYGRALAYLSKVSFGGCVILCYRQRLWRALRDHAFSVWSIDQIFLATEDPSIFINWETISKATLVVALALVIWLIPLATIIFSPGALTFGDYQEIGGATIAVPTLNFTAESYKNFRKPVVTKEGTKKKSMLSWNTTDMSGIKEGWFDYYDQPSVDVQRIALMKAYSLKDQSLNTDDARLRSCGGDFNCTYTISFVGPGYKCEQLARGGQDDQKLADEGAPFNASVLAPVGRLAYLAEVDIGDYARPQTDGHLGQGGVPDVITDELGFFKAEPILWIGFSIDSGENLTKDSPYSNTWKTRYDPYIFRCEHYETKYTVTFNYSGPYYNTKIEYDYIAPVVNTTFSRYDDSLVNYSNPIPIANFISPRNDVPLYKKTAAYHAMGQSLRQFLRGRVELEPPIPGPGFARTFSDITMTRLVSNKTSTPRAALATLLPNFYADMVLSLLSAPQMLVVSEDRTLVNRTRILSTFIYKPRKLWMCYAPVIFCVFVSLIIGLWTIWEDGTTFSVGFSRILVTTRNTTLDHISHGACLGNDPFPMELMRTRLKFGVLAEHTEELEYSGLDPGMQGLLHCTFGVPSELTPIIKGRPYAGLQVPRIATVHKKQKVE</sequence>
<feature type="transmembrane region" description="Helical" evidence="1">
    <location>
        <begin position="97"/>
        <end position="117"/>
    </location>
</feature>
<dbReference type="AlphaFoldDB" id="A0A6A5YG55"/>
<proteinExistence type="predicted"/>
<dbReference type="EMBL" id="ML977366">
    <property type="protein sequence ID" value="KAF2106106.1"/>
    <property type="molecule type" value="Genomic_DNA"/>
</dbReference>
<dbReference type="Proteomes" id="UP000799770">
    <property type="component" value="Unassembled WGS sequence"/>
</dbReference>
<dbReference type="PANTHER" id="PTHR35041">
    <property type="entry name" value="MEDIATOR OF RNA POLYMERASE II TRANSCRIPTION SUBUNIT 1"/>
    <property type="match status" value="1"/>
</dbReference>
<dbReference type="PANTHER" id="PTHR35041:SF3">
    <property type="entry name" value="FORMYLMETHIONINE DEFORMYLASE-LIKE PROTEIN"/>
    <property type="match status" value="1"/>
</dbReference>
<dbReference type="OrthoDB" id="5340195at2759"/>
<keyword evidence="1" id="KW-1133">Transmembrane helix</keyword>
<feature type="transmembrane region" description="Helical" evidence="1">
    <location>
        <begin position="40"/>
        <end position="57"/>
    </location>
</feature>
<evidence type="ECO:0000256" key="1">
    <source>
        <dbReference type="SAM" id="Phobius"/>
    </source>
</evidence>
<name>A0A6A5YG55_9PLEO</name>
<protein>
    <submittedName>
        <fullName evidence="2">Uncharacterized protein</fullName>
    </submittedName>
</protein>
<organism evidence="2 3">
    <name type="scientific">Lophiotrema nucula</name>
    <dbReference type="NCBI Taxonomy" id="690887"/>
    <lineage>
        <taxon>Eukaryota</taxon>
        <taxon>Fungi</taxon>
        <taxon>Dikarya</taxon>
        <taxon>Ascomycota</taxon>
        <taxon>Pezizomycotina</taxon>
        <taxon>Dothideomycetes</taxon>
        <taxon>Pleosporomycetidae</taxon>
        <taxon>Pleosporales</taxon>
        <taxon>Lophiotremataceae</taxon>
        <taxon>Lophiotrema</taxon>
    </lineage>
</organism>
<keyword evidence="1" id="KW-0812">Transmembrane</keyword>
<gene>
    <name evidence="2" type="ORF">BDV96DRAFT_617501</name>
</gene>
<keyword evidence="1" id="KW-0472">Membrane</keyword>
<accession>A0A6A5YG55</accession>
<reference evidence="2" key="1">
    <citation type="journal article" date="2020" name="Stud. Mycol.">
        <title>101 Dothideomycetes genomes: a test case for predicting lifestyles and emergence of pathogens.</title>
        <authorList>
            <person name="Haridas S."/>
            <person name="Albert R."/>
            <person name="Binder M."/>
            <person name="Bloem J."/>
            <person name="Labutti K."/>
            <person name="Salamov A."/>
            <person name="Andreopoulos B."/>
            <person name="Baker S."/>
            <person name="Barry K."/>
            <person name="Bills G."/>
            <person name="Bluhm B."/>
            <person name="Cannon C."/>
            <person name="Castanera R."/>
            <person name="Culley D."/>
            <person name="Daum C."/>
            <person name="Ezra D."/>
            <person name="Gonzalez J."/>
            <person name="Henrissat B."/>
            <person name="Kuo A."/>
            <person name="Liang C."/>
            <person name="Lipzen A."/>
            <person name="Lutzoni F."/>
            <person name="Magnuson J."/>
            <person name="Mondo S."/>
            <person name="Nolan M."/>
            <person name="Ohm R."/>
            <person name="Pangilinan J."/>
            <person name="Park H.-J."/>
            <person name="Ramirez L."/>
            <person name="Alfaro M."/>
            <person name="Sun H."/>
            <person name="Tritt A."/>
            <person name="Yoshinaga Y."/>
            <person name="Zwiers L.-H."/>
            <person name="Turgeon B."/>
            <person name="Goodwin S."/>
            <person name="Spatafora J."/>
            <person name="Crous P."/>
            <person name="Grigoriev I."/>
        </authorList>
    </citation>
    <scope>NUCLEOTIDE SEQUENCE</scope>
    <source>
        <strain evidence="2">CBS 627.86</strain>
    </source>
</reference>